<dbReference type="AlphaFoldDB" id="U6KSM9"/>
<keyword evidence="3" id="KW-1185">Reference proteome</keyword>
<sequence length="111" mass="12022">AAAQAKGGHLKTPATAAAAWERPQTPEEAAGWPAVGRGRSLRLRRSCASTGYTNRPLWATTKPLSLLFIKLRPNKSGRPGRSSREWTKPLPRQNMSKPWTPPAPTGGSRPT</sequence>
<accession>U6KSM9</accession>
<dbReference type="EMBL" id="HG674347">
    <property type="protein sequence ID" value="CDJ39394.1"/>
    <property type="molecule type" value="Genomic_DNA"/>
</dbReference>
<feature type="region of interest" description="Disordered" evidence="1">
    <location>
        <begin position="1"/>
        <end position="40"/>
    </location>
</feature>
<evidence type="ECO:0000256" key="1">
    <source>
        <dbReference type="SAM" id="MobiDB-lite"/>
    </source>
</evidence>
<reference evidence="2" key="2">
    <citation type="submission" date="2013-10" db="EMBL/GenBank/DDBJ databases">
        <authorList>
            <person name="Aslett M."/>
        </authorList>
    </citation>
    <scope>NUCLEOTIDE SEQUENCE [LARGE SCALE GENOMIC DNA]</scope>
    <source>
        <strain evidence="2">Houghton</strain>
    </source>
</reference>
<name>U6KSM9_EIMTE</name>
<gene>
    <name evidence="2" type="ORF">ETH_00035405</name>
</gene>
<evidence type="ECO:0000313" key="2">
    <source>
        <dbReference type="EMBL" id="CDJ39394.1"/>
    </source>
</evidence>
<feature type="non-terminal residue" evidence="2">
    <location>
        <position position="111"/>
    </location>
</feature>
<dbReference type="Proteomes" id="UP000030747">
    <property type="component" value="Unassembled WGS sequence"/>
</dbReference>
<dbReference type="GeneID" id="25256122"/>
<feature type="non-terminal residue" evidence="2">
    <location>
        <position position="1"/>
    </location>
</feature>
<evidence type="ECO:0000313" key="3">
    <source>
        <dbReference type="Proteomes" id="UP000030747"/>
    </source>
</evidence>
<protein>
    <submittedName>
        <fullName evidence="2">Uncharacterized protein</fullName>
    </submittedName>
</protein>
<organism evidence="2 3">
    <name type="scientific">Eimeria tenella</name>
    <name type="common">Coccidian parasite</name>
    <dbReference type="NCBI Taxonomy" id="5802"/>
    <lineage>
        <taxon>Eukaryota</taxon>
        <taxon>Sar</taxon>
        <taxon>Alveolata</taxon>
        <taxon>Apicomplexa</taxon>
        <taxon>Conoidasida</taxon>
        <taxon>Coccidia</taxon>
        <taxon>Eucoccidiorida</taxon>
        <taxon>Eimeriorina</taxon>
        <taxon>Eimeriidae</taxon>
        <taxon>Eimeria</taxon>
    </lineage>
</organism>
<proteinExistence type="predicted"/>
<reference evidence="2" key="1">
    <citation type="submission" date="2013-10" db="EMBL/GenBank/DDBJ databases">
        <title>Genomic analysis of the causative agents of coccidiosis in chickens.</title>
        <authorList>
            <person name="Reid A.J."/>
            <person name="Blake D."/>
            <person name="Billington K."/>
            <person name="Browne H."/>
            <person name="Dunn M."/>
            <person name="Hung S."/>
            <person name="Kawahara F."/>
            <person name="Miranda-Saavedra D."/>
            <person name="Mourier T."/>
            <person name="Nagra H."/>
            <person name="Otto T.D."/>
            <person name="Rawlings N."/>
            <person name="Sanchez A."/>
            <person name="Sanders M."/>
            <person name="Subramaniam C."/>
            <person name="Tay Y."/>
            <person name="Dear P."/>
            <person name="Doerig C."/>
            <person name="Gruber A."/>
            <person name="Parkinson J."/>
            <person name="Shirley M."/>
            <person name="Wan K.L."/>
            <person name="Berriman M."/>
            <person name="Tomley F."/>
            <person name="Pain A."/>
        </authorList>
    </citation>
    <scope>NUCLEOTIDE SEQUENCE [LARGE SCALE GENOMIC DNA]</scope>
    <source>
        <strain evidence="2">Houghton</strain>
    </source>
</reference>
<feature type="region of interest" description="Disordered" evidence="1">
    <location>
        <begin position="71"/>
        <end position="111"/>
    </location>
</feature>
<dbReference type="VEuPathDB" id="ToxoDB:ETH_00035405"/>
<dbReference type="RefSeq" id="XP_013230149.1">
    <property type="nucleotide sequence ID" value="XM_013374695.1"/>
</dbReference>